<dbReference type="PANTHER" id="PTHR32347:SF23">
    <property type="entry name" value="BLL5650 PROTEIN"/>
    <property type="match status" value="1"/>
</dbReference>
<sequence>MDFKNMFKQKRVINMIVIVAFLAVIILVLTYGFNESKSVETVAIKDLFNEKDGLIVQGVIETKEVNINSKIPGKLITLYVEEGQEVKEGDPLVEISSDELQAKKKQAEAALSQAKAALKAAKEQLEQAKAGVEASKGLVEQAQAGVEASSGKLNEAEAGVQAAEKQYEAATAVKEKAENGARTQEVAQAQAAYDVMQKSYERVAALVEKGAVSQQKLDEIKAQLEVAKETLSMAEEGAREEDKKAANATSEQAAAGLEAAKTRVDQATAGLTASKAQLTQAMAGVDSSNALLYQAQAGVEAKEGLVEQAQGALDEVNAYLDAVVLKAPMDGTVTAINSEVGELVSTGTQIAIVSNLKGTWVEVSVPETDLGKISEGQEVIVKVPSYKEQTFTGHVSTINAQPNFAVKRATNDNGGFDIVSFGVKIKIDNMDEVLRPGMSAYIQFKN</sequence>
<name>A0A9E2KBU9_9FIRM</name>
<dbReference type="GO" id="GO:0030313">
    <property type="term" value="C:cell envelope"/>
    <property type="evidence" value="ECO:0007669"/>
    <property type="project" value="UniProtKB-SubCell"/>
</dbReference>
<accession>A0A9E2KBU9</accession>
<protein>
    <submittedName>
        <fullName evidence="8">Efflux RND transporter periplasmic adaptor subunit</fullName>
    </submittedName>
</protein>
<dbReference type="Gene3D" id="2.40.50.100">
    <property type="match status" value="2"/>
</dbReference>
<evidence type="ECO:0000256" key="2">
    <source>
        <dbReference type="ARBA" id="ARBA00023054"/>
    </source>
</evidence>
<reference evidence="8" key="1">
    <citation type="journal article" date="2021" name="PeerJ">
        <title>Extensive microbial diversity within the chicken gut microbiome revealed by metagenomics and culture.</title>
        <authorList>
            <person name="Gilroy R."/>
            <person name="Ravi A."/>
            <person name="Getino M."/>
            <person name="Pursley I."/>
            <person name="Horton D.L."/>
            <person name="Alikhan N.F."/>
            <person name="Baker D."/>
            <person name="Gharbi K."/>
            <person name="Hall N."/>
            <person name="Watson M."/>
            <person name="Adriaenssens E.M."/>
            <person name="Foster-Nyarko E."/>
            <person name="Jarju S."/>
            <person name="Secka A."/>
            <person name="Antonio M."/>
            <person name="Oren A."/>
            <person name="Chaudhuri R.R."/>
            <person name="La Ragione R."/>
            <person name="Hildebrand F."/>
            <person name="Pallen M.J."/>
        </authorList>
    </citation>
    <scope>NUCLEOTIDE SEQUENCE</scope>
    <source>
        <strain evidence="8">B5-657</strain>
    </source>
</reference>
<reference evidence="8" key="2">
    <citation type="submission" date="2021-04" db="EMBL/GenBank/DDBJ databases">
        <authorList>
            <person name="Gilroy R."/>
        </authorList>
    </citation>
    <scope>NUCLEOTIDE SEQUENCE</scope>
    <source>
        <strain evidence="8">B5-657</strain>
    </source>
</reference>
<dbReference type="InterPro" id="IPR058625">
    <property type="entry name" value="MdtA-like_BSH"/>
</dbReference>
<keyword evidence="5" id="KW-1133">Transmembrane helix</keyword>
<dbReference type="Pfam" id="PF25917">
    <property type="entry name" value="BSH_RND"/>
    <property type="match status" value="1"/>
</dbReference>
<evidence type="ECO:0000259" key="6">
    <source>
        <dbReference type="Pfam" id="PF25917"/>
    </source>
</evidence>
<dbReference type="SUPFAM" id="SSF111369">
    <property type="entry name" value="HlyD-like secretion proteins"/>
    <property type="match status" value="2"/>
</dbReference>
<organism evidence="8 9">
    <name type="scientific">Candidatus Cellulosilyticum pullistercoris</name>
    <dbReference type="NCBI Taxonomy" id="2838521"/>
    <lineage>
        <taxon>Bacteria</taxon>
        <taxon>Bacillati</taxon>
        <taxon>Bacillota</taxon>
        <taxon>Clostridia</taxon>
        <taxon>Lachnospirales</taxon>
        <taxon>Cellulosilyticaceae</taxon>
        <taxon>Cellulosilyticum</taxon>
    </lineage>
</organism>
<dbReference type="EMBL" id="JAHLFQ010000047">
    <property type="protein sequence ID" value="MBU3803621.1"/>
    <property type="molecule type" value="Genomic_DNA"/>
</dbReference>
<evidence type="ECO:0000259" key="7">
    <source>
        <dbReference type="Pfam" id="PF25990"/>
    </source>
</evidence>
<evidence type="ECO:0000256" key="3">
    <source>
        <dbReference type="SAM" id="Coils"/>
    </source>
</evidence>
<dbReference type="InterPro" id="IPR058636">
    <property type="entry name" value="Beta-barrel_YknX"/>
</dbReference>
<keyword evidence="5" id="KW-0812">Transmembrane</keyword>
<dbReference type="Pfam" id="PF25990">
    <property type="entry name" value="Beta-barrel_YknX"/>
    <property type="match status" value="1"/>
</dbReference>
<comment type="subcellular location">
    <subcellularLocation>
        <location evidence="1">Cell envelope</location>
    </subcellularLocation>
</comment>
<evidence type="ECO:0000256" key="5">
    <source>
        <dbReference type="SAM" id="Phobius"/>
    </source>
</evidence>
<dbReference type="Proteomes" id="UP000824229">
    <property type="component" value="Unassembled WGS sequence"/>
</dbReference>
<dbReference type="PRINTS" id="PR01490">
    <property type="entry name" value="RTXTOXIND"/>
</dbReference>
<dbReference type="InterPro" id="IPR050465">
    <property type="entry name" value="UPF0194_transport"/>
</dbReference>
<keyword evidence="2 3" id="KW-0175">Coiled coil</keyword>
<evidence type="ECO:0000313" key="8">
    <source>
        <dbReference type="EMBL" id="MBU3803621.1"/>
    </source>
</evidence>
<feature type="region of interest" description="Disordered" evidence="4">
    <location>
        <begin position="233"/>
        <end position="257"/>
    </location>
</feature>
<dbReference type="AlphaFoldDB" id="A0A9E2KBU9"/>
<dbReference type="Gene3D" id="2.40.30.170">
    <property type="match status" value="1"/>
</dbReference>
<feature type="transmembrane region" description="Helical" evidence="5">
    <location>
        <begin position="12"/>
        <end position="33"/>
    </location>
</feature>
<feature type="coiled-coil region" evidence="3">
    <location>
        <begin position="97"/>
        <end position="180"/>
    </location>
</feature>
<comment type="caution">
    <text evidence="8">The sequence shown here is derived from an EMBL/GenBank/DDBJ whole genome shotgun (WGS) entry which is preliminary data.</text>
</comment>
<dbReference type="PANTHER" id="PTHR32347">
    <property type="entry name" value="EFFLUX SYSTEM COMPONENT YKNX-RELATED"/>
    <property type="match status" value="1"/>
</dbReference>
<keyword evidence="5" id="KW-0472">Membrane</keyword>
<evidence type="ECO:0000256" key="4">
    <source>
        <dbReference type="SAM" id="MobiDB-lite"/>
    </source>
</evidence>
<gene>
    <name evidence="8" type="ORF">H9872_02525</name>
</gene>
<evidence type="ECO:0000256" key="1">
    <source>
        <dbReference type="ARBA" id="ARBA00004196"/>
    </source>
</evidence>
<evidence type="ECO:0000313" key="9">
    <source>
        <dbReference type="Proteomes" id="UP000824229"/>
    </source>
</evidence>
<proteinExistence type="predicted"/>
<feature type="compositionally biased region" description="Basic and acidic residues" evidence="4">
    <location>
        <begin position="236"/>
        <end position="245"/>
    </location>
</feature>
<feature type="domain" description="YknX-like beta-barrel" evidence="7">
    <location>
        <begin position="361"/>
        <end position="442"/>
    </location>
</feature>
<feature type="domain" description="Multidrug resistance protein MdtA-like barrel-sandwich hybrid" evidence="6">
    <location>
        <begin position="64"/>
        <end position="353"/>
    </location>
</feature>